<proteinExistence type="predicted"/>
<keyword evidence="3" id="KW-1185">Reference proteome</keyword>
<organism evidence="2 3">
    <name type="scientific">Peloplasma aerotolerans</name>
    <dbReference type="NCBI Taxonomy" id="3044389"/>
    <lineage>
        <taxon>Bacteria</taxon>
        <taxon>Bacillati</taxon>
        <taxon>Mycoplasmatota</taxon>
        <taxon>Mollicutes</taxon>
        <taxon>Acholeplasmatales</taxon>
        <taxon>Acholeplasmataceae</taxon>
        <taxon>Peloplasma</taxon>
    </lineage>
</organism>
<evidence type="ECO:0000259" key="1">
    <source>
        <dbReference type="PROSITE" id="PS50846"/>
    </source>
</evidence>
<dbReference type="CDD" id="cd00371">
    <property type="entry name" value="HMA"/>
    <property type="match status" value="1"/>
</dbReference>
<dbReference type="AlphaFoldDB" id="A0AAW6U477"/>
<gene>
    <name evidence="2" type="ORF">QJ521_04335</name>
</gene>
<dbReference type="InterPro" id="IPR006121">
    <property type="entry name" value="HMA_dom"/>
</dbReference>
<sequence>MKNYQLIIRIESITCVGCMNRITQTLTAMGAEQVDIDISTKIAKIFYEGKKEDGTTYFEAVNHMGYPSEYLILMEVD</sequence>
<dbReference type="GO" id="GO:0046872">
    <property type="term" value="F:metal ion binding"/>
    <property type="evidence" value="ECO:0007669"/>
    <property type="project" value="InterPro"/>
</dbReference>
<comment type="caution">
    <text evidence="2">The sequence shown here is derived from an EMBL/GenBank/DDBJ whole genome shotgun (WGS) entry which is preliminary data.</text>
</comment>
<dbReference type="EMBL" id="JASCXW010000010">
    <property type="protein sequence ID" value="MDI6452783.1"/>
    <property type="molecule type" value="Genomic_DNA"/>
</dbReference>
<dbReference type="InterPro" id="IPR036163">
    <property type="entry name" value="HMA_dom_sf"/>
</dbReference>
<dbReference type="Gene3D" id="3.30.70.100">
    <property type="match status" value="1"/>
</dbReference>
<name>A0AAW6U477_9MOLU</name>
<dbReference type="Proteomes" id="UP001431532">
    <property type="component" value="Unassembled WGS sequence"/>
</dbReference>
<evidence type="ECO:0000313" key="3">
    <source>
        <dbReference type="Proteomes" id="UP001431532"/>
    </source>
</evidence>
<dbReference type="PROSITE" id="PS50846">
    <property type="entry name" value="HMA_2"/>
    <property type="match status" value="1"/>
</dbReference>
<reference evidence="2" key="1">
    <citation type="submission" date="2023-05" db="EMBL/GenBank/DDBJ databases">
        <title>Mariniplasma microaerophilum sp. nov., a novel anaerobic mollicute isolated from terrestrial mud volcano, Taman Peninsula, Russia.</title>
        <authorList>
            <person name="Khomyakova M.A."/>
            <person name="Merkel A.Y."/>
            <person name="Slobodkin A.I."/>
        </authorList>
    </citation>
    <scope>NUCLEOTIDE SEQUENCE</scope>
    <source>
        <strain evidence="2">M4Ah</strain>
    </source>
</reference>
<protein>
    <submittedName>
        <fullName evidence="2">Heavy-metal-associated domain-containing protein</fullName>
    </submittedName>
</protein>
<feature type="domain" description="HMA" evidence="1">
    <location>
        <begin position="4"/>
        <end position="69"/>
    </location>
</feature>
<accession>A0AAW6U477</accession>
<evidence type="ECO:0000313" key="2">
    <source>
        <dbReference type="EMBL" id="MDI6452783.1"/>
    </source>
</evidence>
<dbReference type="SUPFAM" id="SSF55008">
    <property type="entry name" value="HMA, heavy metal-associated domain"/>
    <property type="match status" value="1"/>
</dbReference>
<dbReference type="RefSeq" id="WP_282839208.1">
    <property type="nucleotide sequence ID" value="NZ_JASCXW010000010.1"/>
</dbReference>